<reference evidence="2" key="1">
    <citation type="journal article" date="2019" name="Int. J. Syst. Evol. Microbiol.">
        <title>The Global Catalogue of Microorganisms (GCM) 10K type strain sequencing project: providing services to taxonomists for standard genome sequencing and annotation.</title>
        <authorList>
            <consortium name="The Broad Institute Genomics Platform"/>
            <consortium name="The Broad Institute Genome Sequencing Center for Infectious Disease"/>
            <person name="Wu L."/>
            <person name="Ma J."/>
        </authorList>
    </citation>
    <scope>NUCLEOTIDE SEQUENCE [LARGE SCALE GENOMIC DNA]</scope>
    <source>
        <strain evidence="2">JCM 17695</strain>
    </source>
</reference>
<proteinExistence type="predicted"/>
<keyword evidence="2" id="KW-1185">Reference proteome</keyword>
<accession>A0ABW2TJP3</accession>
<dbReference type="Proteomes" id="UP001596512">
    <property type="component" value="Unassembled WGS sequence"/>
</dbReference>
<organism evidence="1 2">
    <name type="scientific">Actinokineospora soli</name>
    <dbReference type="NCBI Taxonomy" id="1048753"/>
    <lineage>
        <taxon>Bacteria</taxon>
        <taxon>Bacillati</taxon>
        <taxon>Actinomycetota</taxon>
        <taxon>Actinomycetes</taxon>
        <taxon>Pseudonocardiales</taxon>
        <taxon>Pseudonocardiaceae</taxon>
        <taxon>Actinokineospora</taxon>
    </lineage>
</organism>
<evidence type="ECO:0000313" key="1">
    <source>
        <dbReference type="EMBL" id="MFC7612798.1"/>
    </source>
</evidence>
<evidence type="ECO:0000313" key="2">
    <source>
        <dbReference type="Proteomes" id="UP001596512"/>
    </source>
</evidence>
<comment type="caution">
    <text evidence="1">The sequence shown here is derived from an EMBL/GenBank/DDBJ whole genome shotgun (WGS) entry which is preliminary data.</text>
</comment>
<name>A0ABW2TJP3_9PSEU</name>
<protein>
    <recommendedName>
        <fullName evidence="3">Extracellular solute-binding protein</fullName>
    </recommendedName>
</protein>
<evidence type="ECO:0008006" key="3">
    <source>
        <dbReference type="Google" id="ProtNLM"/>
    </source>
</evidence>
<gene>
    <name evidence="1" type="ORF">ACFQV2_03225</name>
</gene>
<sequence length="355" mass="38793">MLGLVLLMLAGALTPPVEPITVVVGRMGSKVDFFADPEIKRLLLRHNIRVRATRTGSIDSATSTVRDELDFVFVSGQTAAELAKDDRFVVTNRPFTTPLVLATYQQHADLLVAAGHATRDGSGLYYTLEMEDFAALYPDTTWTELSKRALANNPSAVPVEAEKLVLAQTTNVCDSYGAGAYLGLLAWVTEGRAVQDDAHADRVADRLGPMFRAQGDSLVSPADLYFSPEGPGVAPIVVMYEHQYLAKQAANVEARGGPDRTRVLLYPDAGVLTEPEFVAYTEEGRVLAELIATDPDLERRSLELGYRVLDSDDNNSEKLDAYLRDRGLSLYPFGQSATLPEPRVLTRMVQRVGSC</sequence>
<dbReference type="EMBL" id="JBHTEY010000004">
    <property type="protein sequence ID" value="MFC7612798.1"/>
    <property type="molecule type" value="Genomic_DNA"/>
</dbReference>